<evidence type="ECO:0000256" key="7">
    <source>
        <dbReference type="ARBA" id="ARBA00023014"/>
    </source>
</evidence>
<dbReference type="Pfam" id="PF00111">
    <property type="entry name" value="Fer2"/>
    <property type="match status" value="1"/>
</dbReference>
<evidence type="ECO:0000313" key="10">
    <source>
        <dbReference type="EMBL" id="MBB5189161.1"/>
    </source>
</evidence>
<evidence type="ECO:0000256" key="4">
    <source>
        <dbReference type="ARBA" id="ARBA00022723"/>
    </source>
</evidence>
<evidence type="ECO:0000256" key="6">
    <source>
        <dbReference type="ARBA" id="ARBA00023004"/>
    </source>
</evidence>
<evidence type="ECO:0000256" key="5">
    <source>
        <dbReference type="ARBA" id="ARBA00022982"/>
    </source>
</evidence>
<keyword evidence="3" id="KW-0001">2Fe-2S</keyword>
<dbReference type="AlphaFoldDB" id="A0A840RA31"/>
<dbReference type="Gene3D" id="3.10.20.30">
    <property type="match status" value="1"/>
</dbReference>
<name>A0A840RA31_9GAMM</name>
<dbReference type="RefSeq" id="WP_184465022.1">
    <property type="nucleotide sequence ID" value="NZ_JACHHW010000015.1"/>
</dbReference>
<evidence type="ECO:0000313" key="11">
    <source>
        <dbReference type="Proteomes" id="UP000536640"/>
    </source>
</evidence>
<dbReference type="PANTHER" id="PTHR43112:SF3">
    <property type="entry name" value="FERREDOXIN-2, CHLOROPLASTIC"/>
    <property type="match status" value="1"/>
</dbReference>
<sequence length="97" mass="10912">MLNFFSKKDHKLVINGNQELILENKETVLNGALRHDIKFPHSCKVGGCGTCKCRLISGKVKEFTDKSYLLSKQEIAENYILACQSMPKSDVVIEIPN</sequence>
<keyword evidence="4" id="KW-0479">Metal-binding</keyword>
<accession>A0A840RA31</accession>
<dbReference type="InterPro" id="IPR036010">
    <property type="entry name" value="2Fe-2S_ferredoxin-like_sf"/>
</dbReference>
<keyword evidence="5" id="KW-0249">Electron transport</keyword>
<dbReference type="EMBL" id="JACHHW010000015">
    <property type="protein sequence ID" value="MBB5189161.1"/>
    <property type="molecule type" value="Genomic_DNA"/>
</dbReference>
<reference evidence="10 11" key="1">
    <citation type="submission" date="2020-08" db="EMBL/GenBank/DDBJ databases">
        <title>Genomic Encyclopedia of Type Strains, Phase IV (KMG-IV): sequencing the most valuable type-strain genomes for metagenomic binning, comparative biology and taxonomic classification.</title>
        <authorList>
            <person name="Goeker M."/>
        </authorList>
    </citation>
    <scope>NUCLEOTIDE SEQUENCE [LARGE SCALE GENOMIC DNA]</scope>
    <source>
        <strain evidence="10 11">DSM 25701</strain>
    </source>
</reference>
<dbReference type="GO" id="GO:0051537">
    <property type="term" value="F:2 iron, 2 sulfur cluster binding"/>
    <property type="evidence" value="ECO:0007669"/>
    <property type="project" value="UniProtKB-KW"/>
</dbReference>
<protein>
    <submittedName>
        <fullName evidence="10">Ferredoxin</fullName>
    </submittedName>
</protein>
<comment type="similarity">
    <text evidence="1">Belongs to the 2Fe2S plant-type ferredoxin family.</text>
</comment>
<comment type="caution">
    <text evidence="10">The sequence shown here is derived from an EMBL/GenBank/DDBJ whole genome shotgun (WGS) entry which is preliminary data.</text>
</comment>
<dbReference type="InterPro" id="IPR006058">
    <property type="entry name" value="2Fe2S_fd_BS"/>
</dbReference>
<dbReference type="PANTHER" id="PTHR43112">
    <property type="entry name" value="FERREDOXIN"/>
    <property type="match status" value="1"/>
</dbReference>
<dbReference type="PROSITE" id="PS51085">
    <property type="entry name" value="2FE2S_FER_2"/>
    <property type="match status" value="1"/>
</dbReference>
<keyword evidence="7" id="KW-0411">Iron-sulfur</keyword>
<dbReference type="GO" id="GO:0046872">
    <property type="term" value="F:metal ion binding"/>
    <property type="evidence" value="ECO:0007669"/>
    <property type="project" value="UniProtKB-KW"/>
</dbReference>
<keyword evidence="2" id="KW-0813">Transport</keyword>
<evidence type="ECO:0000256" key="8">
    <source>
        <dbReference type="ARBA" id="ARBA00034078"/>
    </source>
</evidence>
<dbReference type="SUPFAM" id="SSF54292">
    <property type="entry name" value="2Fe-2S ferredoxin-like"/>
    <property type="match status" value="1"/>
</dbReference>
<evidence type="ECO:0000256" key="2">
    <source>
        <dbReference type="ARBA" id="ARBA00022448"/>
    </source>
</evidence>
<dbReference type="Proteomes" id="UP000536640">
    <property type="component" value="Unassembled WGS sequence"/>
</dbReference>
<evidence type="ECO:0000256" key="1">
    <source>
        <dbReference type="ARBA" id="ARBA00007874"/>
    </source>
</evidence>
<dbReference type="InterPro" id="IPR001041">
    <property type="entry name" value="2Fe-2S_ferredoxin-type"/>
</dbReference>
<dbReference type="CDD" id="cd00207">
    <property type="entry name" value="fer2"/>
    <property type="match status" value="1"/>
</dbReference>
<evidence type="ECO:0000256" key="3">
    <source>
        <dbReference type="ARBA" id="ARBA00022714"/>
    </source>
</evidence>
<organism evidence="10 11">
    <name type="scientific">Zhongshania antarctica</name>
    <dbReference type="NCBI Taxonomy" id="641702"/>
    <lineage>
        <taxon>Bacteria</taxon>
        <taxon>Pseudomonadati</taxon>
        <taxon>Pseudomonadota</taxon>
        <taxon>Gammaproteobacteria</taxon>
        <taxon>Cellvibrionales</taxon>
        <taxon>Spongiibacteraceae</taxon>
        <taxon>Zhongshania</taxon>
    </lineage>
</organism>
<feature type="domain" description="2Fe-2S ferredoxin-type" evidence="9">
    <location>
        <begin position="10"/>
        <end position="97"/>
    </location>
</feature>
<evidence type="ECO:0000259" key="9">
    <source>
        <dbReference type="PROSITE" id="PS51085"/>
    </source>
</evidence>
<gene>
    <name evidence="10" type="ORF">HNQ57_003464</name>
</gene>
<keyword evidence="6" id="KW-0408">Iron</keyword>
<comment type="cofactor">
    <cofactor evidence="8">
        <name>[2Fe-2S] cluster</name>
        <dbReference type="ChEBI" id="CHEBI:190135"/>
    </cofactor>
</comment>
<dbReference type="InterPro" id="IPR012675">
    <property type="entry name" value="Beta-grasp_dom_sf"/>
</dbReference>
<keyword evidence="11" id="KW-1185">Reference proteome</keyword>
<dbReference type="PROSITE" id="PS00197">
    <property type="entry name" value="2FE2S_FER_1"/>
    <property type="match status" value="1"/>
</dbReference>
<proteinExistence type="inferred from homology"/>